<reference evidence="3" key="1">
    <citation type="submission" date="2024-06" db="EMBL/GenBank/DDBJ databases">
        <title>Draft Genome Sequences of Epichloe bromicola Strains Isolated from Elymus ciliaris.</title>
        <authorList>
            <consortium name="Epichloe bromicola genome sequencing consortium"/>
            <person name="Miura A."/>
            <person name="Imano S."/>
            <person name="Ashida A."/>
            <person name="Sato I."/>
            <person name="Chiba S."/>
            <person name="Tanaka A."/>
            <person name="Camagna M."/>
            <person name="Takemoto D."/>
        </authorList>
    </citation>
    <scope>NUCLEOTIDE SEQUENCE [LARGE SCALE GENOMIC DNA]</scope>
    <source>
        <strain evidence="3">DP</strain>
    </source>
</reference>
<feature type="compositionally biased region" description="Basic and acidic residues" evidence="1">
    <location>
        <begin position="164"/>
        <end position="174"/>
    </location>
</feature>
<keyword evidence="3" id="KW-1185">Reference proteome</keyword>
<proteinExistence type="predicted"/>
<gene>
    <name evidence="2" type="primary">g3155</name>
    <name evidence="2" type="ORF">EsDP_00003155</name>
</gene>
<dbReference type="EMBL" id="BAAFGZ010000095">
    <property type="protein sequence ID" value="GAB0134799.1"/>
    <property type="molecule type" value="Genomic_DNA"/>
</dbReference>
<organism evidence="2 3">
    <name type="scientific">Epichloe bromicola</name>
    <dbReference type="NCBI Taxonomy" id="79588"/>
    <lineage>
        <taxon>Eukaryota</taxon>
        <taxon>Fungi</taxon>
        <taxon>Dikarya</taxon>
        <taxon>Ascomycota</taxon>
        <taxon>Pezizomycotina</taxon>
        <taxon>Sordariomycetes</taxon>
        <taxon>Hypocreomycetidae</taxon>
        <taxon>Hypocreales</taxon>
        <taxon>Clavicipitaceae</taxon>
        <taxon>Epichloe</taxon>
    </lineage>
</organism>
<name>A0ABQ0CMY7_9HYPO</name>
<sequence length="217" mass="23729">MCLEVKALSFISFILPCPLYPFLSLNHPNAVTNAVKIIKHVHDDGEDPGGAWQWWLSACGGTNLAPDDLQTAFDIIGQVTDTGSLQIPKNIKKGSGKKGDKSNPGSGGTGQPGNLPPKNNGNNKKNQCNPGSEQLEPFGGAENALRIRQIDEWPPAYFLRNSDEMKLGGKDPRGQRKVKNATRSIPFSQRVKHEELHVAIDIKPGPEFSLSWGRKLR</sequence>
<protein>
    <submittedName>
        <fullName evidence="2">Uncharacterized protein</fullName>
    </submittedName>
</protein>
<evidence type="ECO:0000313" key="3">
    <source>
        <dbReference type="Proteomes" id="UP001562357"/>
    </source>
</evidence>
<accession>A0ABQ0CMY7</accession>
<evidence type="ECO:0000256" key="1">
    <source>
        <dbReference type="SAM" id="MobiDB-lite"/>
    </source>
</evidence>
<evidence type="ECO:0000313" key="2">
    <source>
        <dbReference type="EMBL" id="GAB0134799.1"/>
    </source>
</evidence>
<feature type="region of interest" description="Disordered" evidence="1">
    <location>
        <begin position="164"/>
        <end position="183"/>
    </location>
</feature>
<dbReference type="Proteomes" id="UP001562357">
    <property type="component" value="Unassembled WGS sequence"/>
</dbReference>
<comment type="caution">
    <text evidence="2">The sequence shown here is derived from an EMBL/GenBank/DDBJ whole genome shotgun (WGS) entry which is preliminary data.</text>
</comment>
<feature type="compositionally biased region" description="Low complexity" evidence="1">
    <location>
        <begin position="112"/>
        <end position="131"/>
    </location>
</feature>
<feature type="region of interest" description="Disordered" evidence="1">
    <location>
        <begin position="86"/>
        <end position="138"/>
    </location>
</feature>